<evidence type="ECO:0000256" key="3">
    <source>
        <dbReference type="ARBA" id="ARBA00022840"/>
    </source>
</evidence>
<dbReference type="InterPro" id="IPR051782">
    <property type="entry name" value="ABC_Transporter_VariousFunc"/>
</dbReference>
<dbReference type="SUPFAM" id="SSF52540">
    <property type="entry name" value="P-loop containing nucleoside triphosphate hydrolases"/>
    <property type="match status" value="1"/>
</dbReference>
<reference evidence="6 7" key="1">
    <citation type="submission" date="2023-08" db="EMBL/GenBank/DDBJ databases">
        <title>Genome sequencing of plant associated microbes to promote plant fitness in Sorghum bicolor and Oryza sativa.</title>
        <authorList>
            <person name="Coleman-Derr D."/>
        </authorList>
    </citation>
    <scope>NUCLEOTIDE SEQUENCE [LARGE SCALE GENOMIC DNA]</scope>
    <source>
        <strain evidence="6 7">SLBN-33</strain>
    </source>
</reference>
<evidence type="ECO:0000256" key="4">
    <source>
        <dbReference type="SAM" id="Phobius"/>
    </source>
</evidence>
<dbReference type="EMBL" id="JAVIZN010000002">
    <property type="protein sequence ID" value="MDR6205737.1"/>
    <property type="molecule type" value="Genomic_DNA"/>
</dbReference>
<dbReference type="PROSITE" id="PS50893">
    <property type="entry name" value="ABC_TRANSPORTER_2"/>
    <property type="match status" value="1"/>
</dbReference>
<dbReference type="Pfam" id="PF00005">
    <property type="entry name" value="ABC_tran"/>
    <property type="match status" value="1"/>
</dbReference>
<keyword evidence="1" id="KW-0813">Transport</keyword>
<dbReference type="Proteomes" id="UP001245184">
    <property type="component" value="Unassembled WGS sequence"/>
</dbReference>
<dbReference type="PANTHER" id="PTHR42939">
    <property type="entry name" value="ABC TRANSPORTER ATP-BINDING PROTEIN ALBC-RELATED"/>
    <property type="match status" value="1"/>
</dbReference>
<keyword evidence="4" id="KW-0472">Membrane</keyword>
<dbReference type="AlphaFoldDB" id="A0ABD5CKF4"/>
<keyword evidence="4" id="KW-0812">Transmembrane</keyword>
<accession>A0ABD5CKF4</accession>
<dbReference type="PANTHER" id="PTHR42939:SF1">
    <property type="entry name" value="ABC TRANSPORTER ATP-BINDING PROTEIN ALBC-RELATED"/>
    <property type="match status" value="1"/>
</dbReference>
<comment type="caution">
    <text evidence="6">The sequence shown here is derived from an EMBL/GenBank/DDBJ whole genome shotgun (WGS) entry which is preliminary data.</text>
</comment>
<dbReference type="InterPro" id="IPR027417">
    <property type="entry name" value="P-loop_NTPase"/>
</dbReference>
<protein>
    <submittedName>
        <fullName evidence="6">ABC-2 type transport system ATP-binding protein</fullName>
    </submittedName>
</protein>
<evidence type="ECO:0000313" key="6">
    <source>
        <dbReference type="EMBL" id="MDR6205737.1"/>
    </source>
</evidence>
<dbReference type="GO" id="GO:0005524">
    <property type="term" value="F:ATP binding"/>
    <property type="evidence" value="ECO:0007669"/>
    <property type="project" value="UniProtKB-KW"/>
</dbReference>
<keyword evidence="2" id="KW-0547">Nucleotide-binding</keyword>
<feature type="transmembrane region" description="Helical" evidence="4">
    <location>
        <begin position="6"/>
        <end position="28"/>
    </location>
</feature>
<keyword evidence="4" id="KW-1133">Transmembrane helix</keyword>
<keyword evidence="3 6" id="KW-0067">ATP-binding</keyword>
<name>A0ABD5CKF4_9BURK</name>
<sequence length="258" mass="27996">MRCRAVIGQLFLIIRFWTARIFLLGFAIRQRLIAETATCPCAARTFNTPQLMLRFENLSKRYNDRIVFAGLRHDSAAGCVALNDESGSGKSTLLAILAGALAADSGDVWIGGHLVNAAPAVARSLLTYVPEDCMPSPDPTGREYLRRVAAARNASVSDAALTLADRFGLTPHMDKRFEQMSFGTRKKFFLTSAMLGETSVLIADEPVGGLDAAARAVLVDLFTTLAQTRTVFFSSYDEAFTEACAATRITFADLAQRG</sequence>
<evidence type="ECO:0000259" key="5">
    <source>
        <dbReference type="PROSITE" id="PS50893"/>
    </source>
</evidence>
<evidence type="ECO:0000256" key="2">
    <source>
        <dbReference type="ARBA" id="ARBA00022741"/>
    </source>
</evidence>
<evidence type="ECO:0000256" key="1">
    <source>
        <dbReference type="ARBA" id="ARBA00022448"/>
    </source>
</evidence>
<gene>
    <name evidence="6" type="ORF">QF025_004457</name>
</gene>
<dbReference type="InterPro" id="IPR003439">
    <property type="entry name" value="ABC_transporter-like_ATP-bd"/>
</dbReference>
<evidence type="ECO:0000313" key="7">
    <source>
        <dbReference type="Proteomes" id="UP001245184"/>
    </source>
</evidence>
<dbReference type="Gene3D" id="3.40.50.300">
    <property type="entry name" value="P-loop containing nucleotide triphosphate hydrolases"/>
    <property type="match status" value="1"/>
</dbReference>
<feature type="domain" description="ABC transporter" evidence="5">
    <location>
        <begin position="53"/>
        <end position="252"/>
    </location>
</feature>
<proteinExistence type="predicted"/>
<organism evidence="6 7">
    <name type="scientific">Paraburkholderia graminis</name>
    <dbReference type="NCBI Taxonomy" id="60548"/>
    <lineage>
        <taxon>Bacteria</taxon>
        <taxon>Pseudomonadati</taxon>
        <taxon>Pseudomonadota</taxon>
        <taxon>Betaproteobacteria</taxon>
        <taxon>Burkholderiales</taxon>
        <taxon>Burkholderiaceae</taxon>
        <taxon>Paraburkholderia</taxon>
    </lineage>
</organism>